<evidence type="ECO:0000256" key="2">
    <source>
        <dbReference type="ARBA" id="ARBA00001968"/>
    </source>
</evidence>
<dbReference type="RefSeq" id="WP_025009658.1">
    <property type="nucleotide sequence ID" value="NZ_AP024609.1"/>
</dbReference>
<dbReference type="PANTHER" id="PTHR33254">
    <property type="entry name" value="4-HYDROXY-4-METHYL-2-OXOGLUTARATE ALDOLASE 3-RELATED"/>
    <property type="match status" value="1"/>
</dbReference>
<comment type="catalytic activity">
    <reaction evidence="8 10">
        <text>oxaloacetate + H(+) = pyruvate + CO2</text>
        <dbReference type="Rhea" id="RHEA:15641"/>
        <dbReference type="ChEBI" id="CHEBI:15361"/>
        <dbReference type="ChEBI" id="CHEBI:15378"/>
        <dbReference type="ChEBI" id="CHEBI:16452"/>
        <dbReference type="ChEBI" id="CHEBI:16526"/>
        <dbReference type="EC" id="4.1.1.112"/>
    </reaction>
</comment>
<comment type="subunit">
    <text evidence="4 10">Homotrimer.</text>
</comment>
<dbReference type="NCBIfam" id="TIGR01935">
    <property type="entry name" value="NOT-MenG"/>
    <property type="match status" value="1"/>
</dbReference>
<keyword evidence="9" id="KW-0460">Magnesium</keyword>
<evidence type="ECO:0000256" key="8">
    <source>
        <dbReference type="ARBA" id="ARBA00047973"/>
    </source>
</evidence>
<comment type="cofactor">
    <cofactor evidence="2 10">
        <name>a divalent metal cation</name>
        <dbReference type="ChEBI" id="CHEBI:60240"/>
    </cofactor>
</comment>
<reference evidence="11" key="2">
    <citation type="submission" date="2021-05" db="EMBL/GenBank/DDBJ databases">
        <title>Molecular characterization for Shewanella algae harboring chromosomal blaOXA-55-like strains isolated from clinical and environment sample.</title>
        <authorList>
            <person name="Ohama Y."/>
            <person name="Aoki K."/>
            <person name="Harada S."/>
            <person name="Moriya K."/>
            <person name="Ishii Y."/>
            <person name="Tateda K."/>
        </authorList>
    </citation>
    <scope>NUCLEOTIDE SEQUENCE</scope>
    <source>
        <strain evidence="11">TUM17379</strain>
    </source>
</reference>
<dbReference type="EC" id="4.1.1.112" evidence="10"/>
<comment type="cofactor">
    <cofactor evidence="9">
        <name>Mg(2+)</name>
        <dbReference type="ChEBI" id="CHEBI:18420"/>
    </cofactor>
</comment>
<evidence type="ECO:0000256" key="1">
    <source>
        <dbReference type="ARBA" id="ARBA00001342"/>
    </source>
</evidence>
<dbReference type="CDD" id="cd16841">
    <property type="entry name" value="RraA_family"/>
    <property type="match status" value="1"/>
</dbReference>
<dbReference type="SUPFAM" id="SSF89562">
    <property type="entry name" value="RraA-like"/>
    <property type="match status" value="1"/>
</dbReference>
<dbReference type="GO" id="GO:0051252">
    <property type="term" value="P:regulation of RNA metabolic process"/>
    <property type="evidence" value="ECO:0007669"/>
    <property type="project" value="InterPro"/>
</dbReference>
<keyword evidence="13" id="KW-1185">Reference proteome</keyword>
<dbReference type="EMBL" id="UGYO01000002">
    <property type="protein sequence ID" value="SUJ08229.1"/>
    <property type="molecule type" value="Genomic_DNA"/>
</dbReference>
<dbReference type="KEGG" id="salg:BS332_17360"/>
<accession>A0A380BXC1</accession>
<evidence type="ECO:0000256" key="7">
    <source>
        <dbReference type="ARBA" id="ARBA00025046"/>
    </source>
</evidence>
<dbReference type="Gene3D" id="3.50.30.40">
    <property type="entry name" value="Ribonuclease E inhibitor RraA/RraA-like"/>
    <property type="match status" value="1"/>
</dbReference>
<dbReference type="PANTHER" id="PTHR33254:SF4">
    <property type="entry name" value="4-HYDROXY-4-METHYL-2-OXOGLUTARATE ALDOLASE 3-RELATED"/>
    <property type="match status" value="1"/>
</dbReference>
<feature type="binding site" evidence="9">
    <location>
        <position position="97"/>
    </location>
    <ligand>
        <name>substrate</name>
    </ligand>
</feature>
<dbReference type="GO" id="GO:0008948">
    <property type="term" value="F:oxaloacetate decarboxylase activity"/>
    <property type="evidence" value="ECO:0007669"/>
    <property type="project" value="UniProtKB-EC"/>
</dbReference>
<name>A0A2T3H5G9_9GAMM</name>
<dbReference type="GeneID" id="93809112"/>
<evidence type="ECO:0000256" key="4">
    <source>
        <dbReference type="ARBA" id="ARBA00011233"/>
    </source>
</evidence>
<feature type="binding site" evidence="9">
    <location>
        <position position="98"/>
    </location>
    <ligand>
        <name>Mg(2+)</name>
        <dbReference type="ChEBI" id="CHEBI:18420"/>
    </ligand>
</feature>
<evidence type="ECO:0000313" key="12">
    <source>
        <dbReference type="EMBL" id="SUJ08229.1"/>
    </source>
</evidence>
<organism evidence="12 13">
    <name type="scientific">Shewanella algae</name>
    <dbReference type="NCBI Taxonomy" id="38313"/>
    <lineage>
        <taxon>Bacteria</taxon>
        <taxon>Pseudomonadati</taxon>
        <taxon>Pseudomonadota</taxon>
        <taxon>Gammaproteobacteria</taxon>
        <taxon>Alteromonadales</taxon>
        <taxon>Shewanellaceae</taxon>
        <taxon>Shewanella</taxon>
    </lineage>
</organism>
<accession>A0A2T3H5G9</accession>
<keyword evidence="6 10" id="KW-0456">Lyase</keyword>
<dbReference type="InterPro" id="IPR005493">
    <property type="entry name" value="RraA/RraA-like"/>
</dbReference>
<dbReference type="GO" id="GO:0047443">
    <property type="term" value="F:4-hydroxy-4-methyl-2-oxoglutarate aldolase activity"/>
    <property type="evidence" value="ECO:0007669"/>
    <property type="project" value="UniProtKB-EC"/>
</dbReference>
<evidence type="ECO:0000256" key="9">
    <source>
        <dbReference type="PIRSR" id="PIRSR605493-1"/>
    </source>
</evidence>
<evidence type="ECO:0000256" key="10">
    <source>
        <dbReference type="RuleBase" id="RU004338"/>
    </source>
</evidence>
<dbReference type="Proteomes" id="UP000825078">
    <property type="component" value="Chromosome"/>
</dbReference>
<keyword evidence="5 9" id="KW-0479">Metal-binding</keyword>
<gene>
    <name evidence="12" type="ORF">NCTC10738_04057</name>
    <name evidence="11" type="ORF">TUM17379_20190</name>
</gene>
<dbReference type="NCBIfam" id="NF009134">
    <property type="entry name" value="PRK12487.1"/>
    <property type="match status" value="1"/>
</dbReference>
<comment type="function">
    <text evidence="7 10">Catalyzes the aldol cleavage of 4-hydroxy-4-methyl-2-oxoglutarate (HMG) into 2 molecules of pyruvate. Also contains a secondary oxaloacetate (OAA) decarboxylase activity due to the common pyruvate enolate transition state formed following C-C bond cleavage in the retro-aldol and decarboxylation reactions.</text>
</comment>
<reference evidence="12 13" key="1">
    <citation type="submission" date="2018-06" db="EMBL/GenBank/DDBJ databases">
        <authorList>
            <consortium name="Pathogen Informatics"/>
            <person name="Doyle S."/>
        </authorList>
    </citation>
    <scope>NUCLEOTIDE SEQUENCE [LARGE SCALE GENOMIC DNA]</scope>
    <source>
        <strain evidence="12 13">NCTC10738</strain>
    </source>
</reference>
<evidence type="ECO:0000256" key="5">
    <source>
        <dbReference type="ARBA" id="ARBA00022723"/>
    </source>
</evidence>
<evidence type="ECO:0000256" key="3">
    <source>
        <dbReference type="ARBA" id="ARBA00008621"/>
    </source>
</evidence>
<protein>
    <recommendedName>
        <fullName evidence="10">4-hydroxy-4-methyl-2-oxoglutarate aldolase</fullName>
        <shortName evidence="10">HMG aldolase</shortName>
        <ecNumber evidence="10">4.1.1.112</ecNumber>
        <ecNumber evidence="10">4.1.3.17</ecNumber>
    </recommendedName>
    <alternativeName>
        <fullName evidence="10">Oxaloacetate decarboxylase</fullName>
    </alternativeName>
</protein>
<feature type="binding site" evidence="9">
    <location>
        <begin position="75"/>
        <end position="78"/>
    </location>
    <ligand>
        <name>substrate</name>
    </ligand>
</feature>
<dbReference type="GO" id="GO:0046872">
    <property type="term" value="F:metal ion binding"/>
    <property type="evidence" value="ECO:0007669"/>
    <property type="project" value="UniProtKB-KW"/>
</dbReference>
<evidence type="ECO:0000313" key="13">
    <source>
        <dbReference type="Proteomes" id="UP000254069"/>
    </source>
</evidence>
<dbReference type="GO" id="GO:0008428">
    <property type="term" value="F:ribonuclease inhibitor activity"/>
    <property type="evidence" value="ECO:0007669"/>
    <property type="project" value="InterPro"/>
</dbReference>
<comment type="similarity">
    <text evidence="3 10">Belongs to the class II aldolase/RraA-like family.</text>
</comment>
<dbReference type="InterPro" id="IPR010203">
    <property type="entry name" value="RraA"/>
</dbReference>
<dbReference type="STRING" id="38313.GCA_000947195_02065"/>
<dbReference type="AlphaFoldDB" id="A0A2T3H5G9"/>
<dbReference type="EMBL" id="AP024613">
    <property type="protein sequence ID" value="BCV45001.1"/>
    <property type="molecule type" value="Genomic_DNA"/>
</dbReference>
<dbReference type="InterPro" id="IPR036704">
    <property type="entry name" value="RraA/RraA-like_sf"/>
</dbReference>
<comment type="catalytic activity">
    <reaction evidence="1 10">
        <text>4-hydroxy-4-methyl-2-oxoglutarate = 2 pyruvate</text>
        <dbReference type="Rhea" id="RHEA:22748"/>
        <dbReference type="ChEBI" id="CHEBI:15361"/>
        <dbReference type="ChEBI" id="CHEBI:58276"/>
        <dbReference type="EC" id="4.1.3.17"/>
    </reaction>
</comment>
<evidence type="ECO:0000256" key="6">
    <source>
        <dbReference type="ARBA" id="ARBA00023239"/>
    </source>
</evidence>
<dbReference type="Pfam" id="PF03737">
    <property type="entry name" value="RraA-like"/>
    <property type="match status" value="1"/>
</dbReference>
<dbReference type="Proteomes" id="UP000254069">
    <property type="component" value="Unassembled WGS sequence"/>
</dbReference>
<dbReference type="NCBIfam" id="NF006875">
    <property type="entry name" value="PRK09372.1"/>
    <property type="match status" value="1"/>
</dbReference>
<dbReference type="EC" id="4.1.3.17" evidence="10"/>
<sequence length="164" mass="17459">MLDLLPDLFDHYENDLMLLPSVFHQFGGKSIFWGEVVTVRCFEDNSMVKQLLATDGTGKVLLVDGGASTSKALMGDLIAQSAVDHGWQGVVIYGAVRDVATLATMQLGVKALAAVPIKTERKGAGEINCALSIGDVQITPGMMLYADDNGIAVSQNPLNMAFIS</sequence>
<evidence type="ECO:0000313" key="11">
    <source>
        <dbReference type="EMBL" id="BCV45001.1"/>
    </source>
</evidence>
<proteinExistence type="inferred from homology"/>